<evidence type="ECO:0000313" key="3">
    <source>
        <dbReference type="Proteomes" id="UP000321192"/>
    </source>
</evidence>
<evidence type="ECO:0000313" key="2">
    <source>
        <dbReference type="EMBL" id="TXH92680.1"/>
    </source>
</evidence>
<dbReference type="InterPro" id="IPR014756">
    <property type="entry name" value="Ig_E-set"/>
</dbReference>
<evidence type="ECO:0000259" key="1">
    <source>
        <dbReference type="Pfam" id="PF08770"/>
    </source>
</evidence>
<protein>
    <submittedName>
        <fullName evidence="2">Thiosulfate oxidation carrier complex protein SoxZ</fullName>
    </submittedName>
</protein>
<comment type="caution">
    <text evidence="2">The sequence shown here is derived from an EMBL/GenBank/DDBJ whole genome shotgun (WGS) entry which is preliminary data.</text>
</comment>
<dbReference type="RefSeq" id="WP_276656098.1">
    <property type="nucleotide sequence ID" value="NZ_SSFD01000001.1"/>
</dbReference>
<dbReference type="InterPro" id="IPR013783">
    <property type="entry name" value="Ig-like_fold"/>
</dbReference>
<organism evidence="2 3">
    <name type="scientific">Thauera aminoaromatica</name>
    <dbReference type="NCBI Taxonomy" id="164330"/>
    <lineage>
        <taxon>Bacteria</taxon>
        <taxon>Pseudomonadati</taxon>
        <taxon>Pseudomonadota</taxon>
        <taxon>Betaproteobacteria</taxon>
        <taxon>Rhodocyclales</taxon>
        <taxon>Zoogloeaceae</taxon>
        <taxon>Thauera</taxon>
    </lineage>
</organism>
<sequence length="108" mass="12250">MTKPPRIWVSNLKPARGELVRVRAQIEHPMESGLRTDAGGQLRPRHIISRFEARLGPHLLFVWEPGISVSPNPYIEFTFLAREGGELVMAWTDEKGPPIEVRRTITLA</sequence>
<dbReference type="AlphaFoldDB" id="A0A5C7TAQ5"/>
<accession>A0A5C7TAQ5</accession>
<feature type="domain" description="Sulphur oxidation protein SoxZ" evidence="1">
    <location>
        <begin position="14"/>
        <end position="96"/>
    </location>
</feature>
<dbReference type="SUPFAM" id="SSF81296">
    <property type="entry name" value="E set domains"/>
    <property type="match status" value="1"/>
</dbReference>
<dbReference type="InterPro" id="IPR014880">
    <property type="entry name" value="SoxZ_dom"/>
</dbReference>
<dbReference type="EMBL" id="SSFD01000001">
    <property type="protein sequence ID" value="TXH92680.1"/>
    <property type="molecule type" value="Genomic_DNA"/>
</dbReference>
<name>A0A5C7TAQ5_THASP</name>
<dbReference type="Gene3D" id="2.60.40.10">
    <property type="entry name" value="Immunoglobulins"/>
    <property type="match status" value="1"/>
</dbReference>
<gene>
    <name evidence="2" type="ORF">E6Q80_00015</name>
</gene>
<reference evidence="2 3" key="1">
    <citation type="submission" date="2018-09" db="EMBL/GenBank/DDBJ databases">
        <title>Metagenome Assembled Genomes from an Advanced Water Purification Facility.</title>
        <authorList>
            <person name="Stamps B.W."/>
            <person name="Spear J.R."/>
        </authorList>
    </citation>
    <scope>NUCLEOTIDE SEQUENCE [LARGE SCALE GENOMIC DNA]</scope>
    <source>
        <strain evidence="2">Bin_27_1</strain>
    </source>
</reference>
<proteinExistence type="predicted"/>
<dbReference type="Pfam" id="PF08770">
    <property type="entry name" value="SoxZ"/>
    <property type="match status" value="1"/>
</dbReference>
<dbReference type="Proteomes" id="UP000321192">
    <property type="component" value="Unassembled WGS sequence"/>
</dbReference>